<keyword evidence="2" id="KW-1185">Reference proteome</keyword>
<organism evidence="1 2">
    <name type="scientific">Marinicrinis lubricantis</name>
    <dbReference type="NCBI Taxonomy" id="2086470"/>
    <lineage>
        <taxon>Bacteria</taxon>
        <taxon>Bacillati</taxon>
        <taxon>Bacillota</taxon>
        <taxon>Bacilli</taxon>
        <taxon>Bacillales</taxon>
        <taxon>Paenibacillaceae</taxon>
    </lineage>
</organism>
<accession>A0ABW1IQ79</accession>
<dbReference type="InterPro" id="IPR029063">
    <property type="entry name" value="SAM-dependent_MTases_sf"/>
</dbReference>
<comment type="caution">
    <text evidence="1">The sequence shown here is derived from an EMBL/GenBank/DDBJ whole genome shotgun (WGS) entry which is preliminary data.</text>
</comment>
<evidence type="ECO:0000313" key="2">
    <source>
        <dbReference type="Proteomes" id="UP001596250"/>
    </source>
</evidence>
<dbReference type="PANTHER" id="PTHR35276">
    <property type="entry name" value="S-ADENOSYL-L-METHIONINE-DEPENDENT METHYLTRANSFERASES SUPERFAMILY PROTEIN"/>
    <property type="match status" value="1"/>
</dbReference>
<dbReference type="SUPFAM" id="SSF53335">
    <property type="entry name" value="S-adenosyl-L-methionine-dependent methyltransferases"/>
    <property type="match status" value="1"/>
</dbReference>
<dbReference type="RefSeq" id="WP_379894605.1">
    <property type="nucleotide sequence ID" value="NZ_CBCSCT010000046.1"/>
</dbReference>
<name>A0ABW1IQ79_9BACL</name>
<proteinExistence type="predicted"/>
<keyword evidence="1" id="KW-0808">Transferase</keyword>
<dbReference type="GO" id="GO:0008168">
    <property type="term" value="F:methyltransferase activity"/>
    <property type="evidence" value="ECO:0007669"/>
    <property type="project" value="UniProtKB-KW"/>
</dbReference>
<dbReference type="Gene3D" id="3.40.50.150">
    <property type="entry name" value="Vaccinia Virus protein VP39"/>
    <property type="match status" value="1"/>
</dbReference>
<keyword evidence="1" id="KW-0489">Methyltransferase</keyword>
<gene>
    <name evidence="1" type="ORF">ACFPXP_12660</name>
</gene>
<dbReference type="PANTHER" id="PTHR35276:SF1">
    <property type="entry name" value="TRNA (MNM(5)S(2)U34)-METHYLTRANSFERASE, CHLOROPLASTIC"/>
    <property type="match status" value="1"/>
</dbReference>
<dbReference type="EMBL" id="JBHSQV010000157">
    <property type="protein sequence ID" value="MFC5987257.1"/>
    <property type="molecule type" value="Genomic_DNA"/>
</dbReference>
<dbReference type="InterPro" id="IPR010719">
    <property type="entry name" value="MnmM_MeTrfase"/>
</dbReference>
<dbReference type="Proteomes" id="UP001596250">
    <property type="component" value="Unassembled WGS sequence"/>
</dbReference>
<dbReference type="Pfam" id="PF06962">
    <property type="entry name" value="rRNA_methylase"/>
    <property type="match status" value="1"/>
</dbReference>
<sequence>MGFVSVLSFAQQLVRKAVSFGDAVIDGTSGNGVDTLFLAELVGPRGHVFAFDIQKQAIESTASRLEQAGVLDERMHLLHTSHADMNEAIGSNWHGRIKAAMFNFGYLPGADTSVITQTDTSIRALESALELLCKNGVITAILYPGHTGGDTEAEAIEAWAAALRADQAQAICYRMLNSSRTSPYMIALQKR</sequence>
<protein>
    <submittedName>
        <fullName evidence="1">Class I SAM-dependent methyltransferase</fullName>
    </submittedName>
</protein>
<dbReference type="GO" id="GO:0032259">
    <property type="term" value="P:methylation"/>
    <property type="evidence" value="ECO:0007669"/>
    <property type="project" value="UniProtKB-KW"/>
</dbReference>
<reference evidence="2" key="1">
    <citation type="journal article" date="2019" name="Int. J. Syst. Evol. Microbiol.">
        <title>The Global Catalogue of Microorganisms (GCM) 10K type strain sequencing project: providing services to taxonomists for standard genome sequencing and annotation.</title>
        <authorList>
            <consortium name="The Broad Institute Genomics Platform"/>
            <consortium name="The Broad Institute Genome Sequencing Center for Infectious Disease"/>
            <person name="Wu L."/>
            <person name="Ma J."/>
        </authorList>
    </citation>
    <scope>NUCLEOTIDE SEQUENCE [LARGE SCALE GENOMIC DNA]</scope>
    <source>
        <strain evidence="2">CCM 8749</strain>
    </source>
</reference>
<evidence type="ECO:0000313" key="1">
    <source>
        <dbReference type="EMBL" id="MFC5987257.1"/>
    </source>
</evidence>